<organism evidence="4 5">
    <name type="scientific">Hibiscus syriacus</name>
    <name type="common">Rose of Sharon</name>
    <dbReference type="NCBI Taxonomy" id="106335"/>
    <lineage>
        <taxon>Eukaryota</taxon>
        <taxon>Viridiplantae</taxon>
        <taxon>Streptophyta</taxon>
        <taxon>Embryophyta</taxon>
        <taxon>Tracheophyta</taxon>
        <taxon>Spermatophyta</taxon>
        <taxon>Magnoliopsida</taxon>
        <taxon>eudicotyledons</taxon>
        <taxon>Gunneridae</taxon>
        <taxon>Pentapetalae</taxon>
        <taxon>rosids</taxon>
        <taxon>malvids</taxon>
        <taxon>Malvales</taxon>
        <taxon>Malvaceae</taxon>
        <taxon>Malvoideae</taxon>
        <taxon>Hibiscus</taxon>
    </lineage>
</organism>
<evidence type="ECO:0000256" key="2">
    <source>
        <dbReference type="ARBA" id="ARBA00023004"/>
    </source>
</evidence>
<feature type="domain" description="Non-haem dioxygenase N-terminal" evidence="3">
    <location>
        <begin position="55"/>
        <end position="138"/>
    </location>
</feature>
<dbReference type="Gene3D" id="2.60.120.330">
    <property type="entry name" value="B-lactam Antibiotic, Isopenicillin N Synthase, Chain"/>
    <property type="match status" value="2"/>
</dbReference>
<protein>
    <submittedName>
        <fullName evidence="4">S-norcoclaurine synthase 1</fullName>
    </submittedName>
</protein>
<sequence length="236" mass="27107">MEVKVQNTVQLEQIDYLPVENAQSLASKNLKNIPSRCIRPEVETDVVSTDESLLIPVIDMSKLDHEDEQKKLHIACKHWGFFQFINHGIANEVIEKMKTDAQEFFNLPLEGKMTCALLPNHIEGYGQVQVKEVEGLQLKRNQKWVPVKPIPGAFIINIGDILEFMSNGEYKSVVHRAVVNPEKERQSIASFHNQKMGTQIDPLQDIVETNKALYRTIPVEEFRRLKLTSKLEIYDK</sequence>
<keyword evidence="2" id="KW-0408">Iron</keyword>
<dbReference type="InterPro" id="IPR026992">
    <property type="entry name" value="DIOX_N"/>
</dbReference>
<dbReference type="Proteomes" id="UP000436088">
    <property type="component" value="Unassembled WGS sequence"/>
</dbReference>
<gene>
    <name evidence="4" type="ORF">F3Y22_tig00008276pilonHSYRG00005</name>
</gene>
<dbReference type="AlphaFoldDB" id="A0A6A3CEK3"/>
<dbReference type="Pfam" id="PF14226">
    <property type="entry name" value="DIOX_N"/>
    <property type="match status" value="1"/>
</dbReference>
<dbReference type="SUPFAM" id="SSF51197">
    <property type="entry name" value="Clavaminate synthase-like"/>
    <property type="match status" value="1"/>
</dbReference>
<keyword evidence="5" id="KW-1185">Reference proteome</keyword>
<proteinExistence type="predicted"/>
<accession>A0A6A3CEK3</accession>
<dbReference type="InterPro" id="IPR027443">
    <property type="entry name" value="IPNS-like_sf"/>
</dbReference>
<name>A0A6A3CEK3_HIBSY</name>
<reference evidence="4" key="1">
    <citation type="submission" date="2019-09" db="EMBL/GenBank/DDBJ databases">
        <title>Draft genome information of white flower Hibiscus syriacus.</title>
        <authorList>
            <person name="Kim Y.-M."/>
        </authorList>
    </citation>
    <scope>NUCLEOTIDE SEQUENCE [LARGE SCALE GENOMIC DNA]</scope>
    <source>
        <strain evidence="4">YM2019G1</strain>
    </source>
</reference>
<dbReference type="GO" id="GO:0046872">
    <property type="term" value="F:metal ion binding"/>
    <property type="evidence" value="ECO:0007669"/>
    <property type="project" value="UniProtKB-KW"/>
</dbReference>
<dbReference type="EMBL" id="VEPZ02000410">
    <property type="protein sequence ID" value="KAE8725642.1"/>
    <property type="molecule type" value="Genomic_DNA"/>
</dbReference>
<evidence type="ECO:0000259" key="3">
    <source>
        <dbReference type="Pfam" id="PF14226"/>
    </source>
</evidence>
<evidence type="ECO:0000313" key="5">
    <source>
        <dbReference type="Proteomes" id="UP000436088"/>
    </source>
</evidence>
<evidence type="ECO:0000313" key="4">
    <source>
        <dbReference type="EMBL" id="KAE8725642.1"/>
    </source>
</evidence>
<dbReference type="InterPro" id="IPR050295">
    <property type="entry name" value="Plant_2OG-oxidoreductases"/>
</dbReference>
<keyword evidence="1" id="KW-0479">Metal-binding</keyword>
<dbReference type="PANTHER" id="PTHR47991">
    <property type="entry name" value="OXOGLUTARATE/IRON-DEPENDENT DIOXYGENASE"/>
    <property type="match status" value="1"/>
</dbReference>
<comment type="caution">
    <text evidence="4">The sequence shown here is derived from an EMBL/GenBank/DDBJ whole genome shotgun (WGS) entry which is preliminary data.</text>
</comment>
<evidence type="ECO:0000256" key="1">
    <source>
        <dbReference type="ARBA" id="ARBA00022723"/>
    </source>
</evidence>